<dbReference type="Proteomes" id="UP001230504">
    <property type="component" value="Unassembled WGS sequence"/>
</dbReference>
<feature type="signal peptide" evidence="1">
    <location>
        <begin position="1"/>
        <end position="22"/>
    </location>
</feature>
<protein>
    <recommendedName>
        <fullName evidence="4">Secreted protein</fullName>
    </recommendedName>
</protein>
<dbReference type="AlphaFoldDB" id="A0AAD8PKJ0"/>
<reference evidence="2" key="1">
    <citation type="submission" date="2021-06" db="EMBL/GenBank/DDBJ databases">
        <title>Comparative genomics, transcriptomics and evolutionary studies reveal genomic signatures of adaptation to plant cell wall in hemibiotrophic fungi.</title>
        <authorList>
            <consortium name="DOE Joint Genome Institute"/>
            <person name="Baroncelli R."/>
            <person name="Diaz J.F."/>
            <person name="Benocci T."/>
            <person name="Peng M."/>
            <person name="Battaglia E."/>
            <person name="Haridas S."/>
            <person name="Andreopoulos W."/>
            <person name="Labutti K."/>
            <person name="Pangilinan J."/>
            <person name="Floch G.L."/>
            <person name="Makela M.R."/>
            <person name="Henrissat B."/>
            <person name="Grigoriev I.V."/>
            <person name="Crouch J.A."/>
            <person name="De Vries R.P."/>
            <person name="Sukno S.A."/>
            <person name="Thon M.R."/>
        </authorList>
    </citation>
    <scope>NUCLEOTIDE SEQUENCE</scope>
    <source>
        <strain evidence="2">CBS 125086</strain>
    </source>
</reference>
<accession>A0AAD8PKJ0</accession>
<proteinExistence type="predicted"/>
<evidence type="ECO:0008006" key="4">
    <source>
        <dbReference type="Google" id="ProtNLM"/>
    </source>
</evidence>
<dbReference type="RefSeq" id="XP_060407728.1">
    <property type="nucleotide sequence ID" value="XM_060556047.1"/>
</dbReference>
<evidence type="ECO:0000256" key="1">
    <source>
        <dbReference type="SAM" id="SignalP"/>
    </source>
</evidence>
<keyword evidence="1" id="KW-0732">Signal</keyword>
<name>A0AAD8PKJ0_9PEZI</name>
<evidence type="ECO:0000313" key="2">
    <source>
        <dbReference type="EMBL" id="KAK1569489.1"/>
    </source>
</evidence>
<comment type="caution">
    <text evidence="2">The sequence shown here is derived from an EMBL/GenBank/DDBJ whole genome shotgun (WGS) entry which is preliminary data.</text>
</comment>
<dbReference type="GeneID" id="85440287"/>
<sequence>MKSPIINTIVLALAASVQLVEGCAWYHRCRCNMADGRPDNNATTLACADLRQNVTGADGRHSTAYLTTFDANGTTWCNYGSNGKVYYYPNNCDFREACTTMGAAGPDSSCEDKQN</sequence>
<organism evidence="2 3">
    <name type="scientific">Colletotrichum navitas</name>
    <dbReference type="NCBI Taxonomy" id="681940"/>
    <lineage>
        <taxon>Eukaryota</taxon>
        <taxon>Fungi</taxon>
        <taxon>Dikarya</taxon>
        <taxon>Ascomycota</taxon>
        <taxon>Pezizomycotina</taxon>
        <taxon>Sordariomycetes</taxon>
        <taxon>Hypocreomycetidae</taxon>
        <taxon>Glomerellales</taxon>
        <taxon>Glomerellaceae</taxon>
        <taxon>Colletotrichum</taxon>
        <taxon>Colletotrichum graminicola species complex</taxon>
    </lineage>
</organism>
<gene>
    <name evidence="2" type="ORF">LY79DRAFT_528575</name>
</gene>
<evidence type="ECO:0000313" key="3">
    <source>
        <dbReference type="Proteomes" id="UP001230504"/>
    </source>
</evidence>
<keyword evidence="3" id="KW-1185">Reference proteome</keyword>
<feature type="chain" id="PRO_5042053900" description="Secreted protein" evidence="1">
    <location>
        <begin position="23"/>
        <end position="115"/>
    </location>
</feature>
<dbReference type="EMBL" id="JAHLJV010000133">
    <property type="protein sequence ID" value="KAK1569489.1"/>
    <property type="molecule type" value="Genomic_DNA"/>
</dbReference>